<dbReference type="EMBL" id="JAQQWM010000001">
    <property type="protein sequence ID" value="KAK8083855.1"/>
    <property type="molecule type" value="Genomic_DNA"/>
</dbReference>
<evidence type="ECO:0000313" key="3">
    <source>
        <dbReference type="Proteomes" id="UP001446871"/>
    </source>
</evidence>
<evidence type="ECO:0000313" key="2">
    <source>
        <dbReference type="EMBL" id="KAK8083855.1"/>
    </source>
</evidence>
<accession>A0ABR1WN01</accession>
<gene>
    <name evidence="2" type="ORF">PG996_002636</name>
</gene>
<comment type="caution">
    <text evidence="2">The sequence shown here is derived from an EMBL/GenBank/DDBJ whole genome shotgun (WGS) entry which is preliminary data.</text>
</comment>
<proteinExistence type="predicted"/>
<keyword evidence="1" id="KW-0732">Signal</keyword>
<dbReference type="Proteomes" id="UP001446871">
    <property type="component" value="Unassembled WGS sequence"/>
</dbReference>
<evidence type="ECO:0008006" key="4">
    <source>
        <dbReference type="Google" id="ProtNLM"/>
    </source>
</evidence>
<evidence type="ECO:0000256" key="1">
    <source>
        <dbReference type="SAM" id="SignalP"/>
    </source>
</evidence>
<feature type="chain" id="PRO_5046184496" description="Hydrophobin" evidence="1">
    <location>
        <begin position="25"/>
        <end position="171"/>
    </location>
</feature>
<name>A0ABR1WN01_9PEZI</name>
<keyword evidence="3" id="KW-1185">Reference proteome</keyword>
<sequence length="171" mass="18217">MMRTLPSVSSIITFLLAAPSVVMALPEPAPGLISGLTEATKTLLGNLGNAPPPKLLWTPKPSPQCAAVNGGELQCCRGALAGDQPLVVFLAQLYGYKLNPNDVNGLVCDDQLYQCPGVKVCCQVTALVSTSSLTPENDEERQASISTDQSHNRAPYYRCIARTTEMKKDPA</sequence>
<protein>
    <recommendedName>
        <fullName evidence="4">Hydrophobin</fullName>
    </recommendedName>
</protein>
<feature type="signal peptide" evidence="1">
    <location>
        <begin position="1"/>
        <end position="24"/>
    </location>
</feature>
<organism evidence="2 3">
    <name type="scientific">Apiospora saccharicola</name>
    <dbReference type="NCBI Taxonomy" id="335842"/>
    <lineage>
        <taxon>Eukaryota</taxon>
        <taxon>Fungi</taxon>
        <taxon>Dikarya</taxon>
        <taxon>Ascomycota</taxon>
        <taxon>Pezizomycotina</taxon>
        <taxon>Sordariomycetes</taxon>
        <taxon>Xylariomycetidae</taxon>
        <taxon>Amphisphaeriales</taxon>
        <taxon>Apiosporaceae</taxon>
        <taxon>Apiospora</taxon>
    </lineage>
</organism>
<reference evidence="2 3" key="1">
    <citation type="submission" date="2023-01" db="EMBL/GenBank/DDBJ databases">
        <title>Analysis of 21 Apiospora genomes using comparative genomics revels a genus with tremendous synthesis potential of carbohydrate active enzymes and secondary metabolites.</title>
        <authorList>
            <person name="Sorensen T."/>
        </authorList>
    </citation>
    <scope>NUCLEOTIDE SEQUENCE [LARGE SCALE GENOMIC DNA]</scope>
    <source>
        <strain evidence="2 3">CBS 83171</strain>
    </source>
</reference>